<dbReference type="STRING" id="316057.RPD_0379"/>
<dbReference type="NCBIfam" id="TIGR03056">
    <property type="entry name" value="bchO_mg_che_rel"/>
    <property type="match status" value="1"/>
</dbReference>
<organism evidence="3 4">
    <name type="scientific">Rhodopseudomonas palustris (strain BisB5)</name>
    <dbReference type="NCBI Taxonomy" id="316057"/>
    <lineage>
        <taxon>Bacteria</taxon>
        <taxon>Pseudomonadati</taxon>
        <taxon>Pseudomonadota</taxon>
        <taxon>Alphaproteobacteria</taxon>
        <taxon>Hyphomicrobiales</taxon>
        <taxon>Nitrobacteraceae</taxon>
        <taxon>Rhodopseudomonas</taxon>
    </lineage>
</organism>
<dbReference type="AlphaFoldDB" id="Q13E72"/>
<keyword evidence="3" id="KW-0378">Hydrolase</keyword>
<dbReference type="PANTHER" id="PTHR46438">
    <property type="entry name" value="ALPHA/BETA-HYDROLASES SUPERFAMILY PROTEIN"/>
    <property type="match status" value="1"/>
</dbReference>
<evidence type="ECO:0000256" key="1">
    <source>
        <dbReference type="SAM" id="MobiDB-lite"/>
    </source>
</evidence>
<evidence type="ECO:0000259" key="2">
    <source>
        <dbReference type="Pfam" id="PF12697"/>
    </source>
</evidence>
<dbReference type="PANTHER" id="PTHR46438:SF11">
    <property type="entry name" value="LIPASE-RELATED"/>
    <property type="match status" value="1"/>
</dbReference>
<dbReference type="BioCyc" id="RPAL316057:RPD_RS01955-MONOMER"/>
<dbReference type="InterPro" id="IPR017497">
    <property type="entry name" value="BchO"/>
</dbReference>
<dbReference type="EMBL" id="CP000283">
    <property type="protein sequence ID" value="ABE37617.1"/>
    <property type="molecule type" value="Genomic_DNA"/>
</dbReference>
<feature type="domain" description="AB hydrolase-1" evidence="2">
    <location>
        <begin position="67"/>
        <end position="306"/>
    </location>
</feature>
<evidence type="ECO:0000313" key="3">
    <source>
        <dbReference type="EMBL" id="ABE37617.1"/>
    </source>
</evidence>
<dbReference type="HOGENOM" id="CLU_020336_13_2_5"/>
<dbReference type="Pfam" id="PF12697">
    <property type="entry name" value="Abhydrolase_6"/>
    <property type="match status" value="1"/>
</dbReference>
<feature type="region of interest" description="Disordered" evidence="1">
    <location>
        <begin position="1"/>
        <end position="25"/>
    </location>
</feature>
<name>Q13E72_RHOPS</name>
<dbReference type="InterPro" id="IPR029058">
    <property type="entry name" value="AB_hydrolase_fold"/>
</dbReference>
<accession>Q13E72</accession>
<dbReference type="SUPFAM" id="SSF53474">
    <property type="entry name" value="alpha/beta-Hydrolases"/>
    <property type="match status" value="1"/>
</dbReference>
<dbReference type="KEGG" id="rpd:RPD_0379"/>
<dbReference type="Proteomes" id="UP000001818">
    <property type="component" value="Chromosome"/>
</dbReference>
<protein>
    <submittedName>
        <fullName evidence="3">Alpha/beta hydrolase fold</fullName>
    </submittedName>
</protein>
<dbReference type="ESTHER" id="rhops-q13e72">
    <property type="family name" value="Mg-chelatase_BchO"/>
</dbReference>
<evidence type="ECO:0000313" key="4">
    <source>
        <dbReference type="Proteomes" id="UP000001818"/>
    </source>
</evidence>
<dbReference type="eggNOG" id="COG2267">
    <property type="taxonomic scope" value="Bacteria"/>
</dbReference>
<sequence length="327" mass="35030">MSAKRDGCMMRALNDNNLPPRTPRTAFHTKPRWDHEGRDWPNQDASQFVHAAGLRWHVQQMGRGPVLLLIHGTGAATHSWRMLAPLLAEHFTVVAPDLPGHGFTETPPPARMTLDAMAQDIATLLRGLGHQPVLVAGHSAGAAVLARMCLDGSIAPAGLVALNGALLPIGGAATRLMLPLARVLASSAMVPRLIARFARNKGMVERMIADTGSSVDPAGIDYYRRLVGSPGHVAAAIRMMASWRLDRLAQQLPGLATRLLLIAGSNDKTIASQDSARVHSMVPGARVEIMQGLGHLAHEERPHDVAGMMIELARNAGLLPRMFAAAE</sequence>
<dbReference type="InterPro" id="IPR000073">
    <property type="entry name" value="AB_hydrolase_1"/>
</dbReference>
<dbReference type="GO" id="GO:0016787">
    <property type="term" value="F:hydrolase activity"/>
    <property type="evidence" value="ECO:0007669"/>
    <property type="project" value="UniProtKB-KW"/>
</dbReference>
<proteinExistence type="predicted"/>
<gene>
    <name evidence="3" type="ordered locus">RPD_0379</name>
</gene>
<dbReference type="Gene3D" id="3.40.50.1820">
    <property type="entry name" value="alpha/beta hydrolase"/>
    <property type="match status" value="1"/>
</dbReference>
<reference evidence="3 4" key="1">
    <citation type="submission" date="2006-03" db="EMBL/GenBank/DDBJ databases">
        <title>Complete sequence of Rhodopseudomonas palustris BisB5.</title>
        <authorList>
            <consortium name="US DOE Joint Genome Institute"/>
            <person name="Copeland A."/>
            <person name="Lucas S."/>
            <person name="Lapidus A."/>
            <person name="Barry K."/>
            <person name="Detter J.C."/>
            <person name="Glavina del Rio T."/>
            <person name="Hammon N."/>
            <person name="Israni S."/>
            <person name="Dalin E."/>
            <person name="Tice H."/>
            <person name="Pitluck S."/>
            <person name="Chain P."/>
            <person name="Malfatti S."/>
            <person name="Shin M."/>
            <person name="Vergez L."/>
            <person name="Schmutz J."/>
            <person name="Larimer F."/>
            <person name="Land M."/>
            <person name="Hauser L."/>
            <person name="Pelletier D.A."/>
            <person name="Kyrpides N."/>
            <person name="Lykidis A."/>
            <person name="Oda Y."/>
            <person name="Harwood C.S."/>
            <person name="Richardson P."/>
        </authorList>
    </citation>
    <scope>NUCLEOTIDE SEQUENCE [LARGE SCALE GENOMIC DNA]</scope>
    <source>
        <strain evidence="3 4">BisB5</strain>
    </source>
</reference>
<dbReference type="PRINTS" id="PR00111">
    <property type="entry name" value="ABHYDROLASE"/>
</dbReference>